<gene>
    <name evidence="2" type="ORF">H0E87_015072</name>
</gene>
<comment type="caution">
    <text evidence="2">The sequence shown here is derived from an EMBL/GenBank/DDBJ whole genome shotgun (WGS) entry which is preliminary data.</text>
</comment>
<sequence length="207" mass="21985">MPPPYPCPLTHTSPLIAQINDNTMFAPGVGKSPFSLEQVLVEECSEDDGFEEEEVNYDDSEDDHMGGSKFFRTRVLEGVGGPSETPLVGAQPTTRPSLVTNHQLVVAIPGTSNFSEHACLGPNGGSPVVDDQGIVLSTGCGFDLIQSEVVAANDDNVGTVVASFVPLIPEDTPVGGSGMVLGVYHIICNLELLRYVQELIMLLCKVV</sequence>
<evidence type="ECO:0000256" key="1">
    <source>
        <dbReference type="SAM" id="MobiDB-lite"/>
    </source>
</evidence>
<protein>
    <submittedName>
        <fullName evidence="2">Uncharacterized protein</fullName>
    </submittedName>
</protein>
<dbReference type="AlphaFoldDB" id="A0A8T2Y3P8"/>
<feature type="compositionally biased region" description="Acidic residues" evidence="1">
    <location>
        <begin position="46"/>
        <end position="62"/>
    </location>
</feature>
<accession>A0A8T2Y3P8</accession>
<dbReference type="EMBL" id="JACEGQ020000008">
    <property type="protein sequence ID" value="KAH8499700.1"/>
    <property type="molecule type" value="Genomic_DNA"/>
</dbReference>
<feature type="region of interest" description="Disordered" evidence="1">
    <location>
        <begin position="46"/>
        <end position="67"/>
    </location>
</feature>
<reference evidence="2" key="1">
    <citation type="journal article" date="2021" name="J. Hered.">
        <title>Genome Assembly of Salicaceae Populus deltoides (Eastern Cottonwood) I-69 Based on Nanopore Sequencing and Hi-C Technologies.</title>
        <authorList>
            <person name="Bai S."/>
            <person name="Wu H."/>
            <person name="Zhang J."/>
            <person name="Pan Z."/>
            <person name="Zhao W."/>
            <person name="Li Z."/>
            <person name="Tong C."/>
        </authorList>
    </citation>
    <scope>NUCLEOTIDE SEQUENCE</scope>
    <source>
        <tissue evidence="2">Leaf</tissue>
    </source>
</reference>
<organism evidence="2 3">
    <name type="scientific">Populus deltoides</name>
    <name type="common">Eastern poplar</name>
    <name type="synonym">Eastern cottonwood</name>
    <dbReference type="NCBI Taxonomy" id="3696"/>
    <lineage>
        <taxon>Eukaryota</taxon>
        <taxon>Viridiplantae</taxon>
        <taxon>Streptophyta</taxon>
        <taxon>Embryophyta</taxon>
        <taxon>Tracheophyta</taxon>
        <taxon>Spermatophyta</taxon>
        <taxon>Magnoliopsida</taxon>
        <taxon>eudicotyledons</taxon>
        <taxon>Gunneridae</taxon>
        <taxon>Pentapetalae</taxon>
        <taxon>rosids</taxon>
        <taxon>fabids</taxon>
        <taxon>Malpighiales</taxon>
        <taxon>Salicaceae</taxon>
        <taxon>Saliceae</taxon>
        <taxon>Populus</taxon>
    </lineage>
</organism>
<evidence type="ECO:0000313" key="3">
    <source>
        <dbReference type="Proteomes" id="UP000807159"/>
    </source>
</evidence>
<proteinExistence type="predicted"/>
<name>A0A8T2Y3P8_POPDE</name>
<evidence type="ECO:0000313" key="2">
    <source>
        <dbReference type="EMBL" id="KAH8499700.1"/>
    </source>
</evidence>
<dbReference type="Proteomes" id="UP000807159">
    <property type="component" value="Chromosome 8"/>
</dbReference>
<keyword evidence="3" id="KW-1185">Reference proteome</keyword>